<dbReference type="InterPro" id="IPR038763">
    <property type="entry name" value="DHH_sf"/>
</dbReference>
<dbReference type="SUPFAM" id="SSF64182">
    <property type="entry name" value="DHH phosphoesterases"/>
    <property type="match status" value="1"/>
</dbReference>
<keyword evidence="4" id="KW-0464">Manganese</keyword>
<gene>
    <name evidence="6" type="ORF">F5X68DRAFT_170712</name>
</gene>
<evidence type="ECO:0000256" key="3">
    <source>
        <dbReference type="ARBA" id="ARBA00022801"/>
    </source>
</evidence>
<name>A0A9P9AA46_9PEZI</name>
<sequence>MPPRASLGSFLANARAALTAPAAQRANPLTFVVGNESADLDSLCSTVIYAYLRTTTPPNTTLHIPLSNLPRADLALRPELTAALAHAHIKPSDLLTLDELPASLDPANTRWFLVDHNALTGTLSERGFDKSVIGCIDHHTDENKVPLQTGDEPRIIEKTGSCASLLTEYFRPTWENTVKDESDAHIARLALAPILADTANLKAADRTTPKDVEAVEFLGTLAGEGFSPDALFNELNENKENLSALSLRDIFRKDYKQWREPSGLLGTSASVRGLDFLLNEKAGGDPAVLADEFQSWATEKGLDVAAIMTSVHDEEGFRRELLVWALNENGIKAAEEFLRDNESELQLEPWGEGQLDGKGGTWRRAWRQGNVLHSRKRVAPMLRESLQGQARL</sequence>
<proteinExistence type="predicted"/>
<dbReference type="Pfam" id="PF02833">
    <property type="entry name" value="DHHA2"/>
    <property type="match status" value="1"/>
</dbReference>
<reference evidence="6" key="1">
    <citation type="journal article" date="2021" name="Nat. Commun.">
        <title>Genetic determinants of endophytism in the Arabidopsis root mycobiome.</title>
        <authorList>
            <person name="Mesny F."/>
            <person name="Miyauchi S."/>
            <person name="Thiergart T."/>
            <person name="Pickel B."/>
            <person name="Atanasova L."/>
            <person name="Karlsson M."/>
            <person name="Huettel B."/>
            <person name="Barry K.W."/>
            <person name="Haridas S."/>
            <person name="Chen C."/>
            <person name="Bauer D."/>
            <person name="Andreopoulos W."/>
            <person name="Pangilinan J."/>
            <person name="LaButti K."/>
            <person name="Riley R."/>
            <person name="Lipzen A."/>
            <person name="Clum A."/>
            <person name="Drula E."/>
            <person name="Henrissat B."/>
            <person name="Kohler A."/>
            <person name="Grigoriev I.V."/>
            <person name="Martin F.M."/>
            <person name="Hacquard S."/>
        </authorList>
    </citation>
    <scope>NUCLEOTIDE SEQUENCE</scope>
    <source>
        <strain evidence="6">MPI-SDFR-AT-0117</strain>
    </source>
</reference>
<keyword evidence="3" id="KW-0378">Hydrolase</keyword>
<dbReference type="Gene3D" id="3.90.1640.10">
    <property type="entry name" value="inorganic pyrophosphatase (n-terminal core)"/>
    <property type="match status" value="1"/>
</dbReference>
<comment type="cofactor">
    <cofactor evidence="1">
        <name>Mn(2+)</name>
        <dbReference type="ChEBI" id="CHEBI:29035"/>
    </cofactor>
</comment>
<dbReference type="PANTHER" id="PTHR12112">
    <property type="entry name" value="BNIP - RELATED"/>
    <property type="match status" value="1"/>
</dbReference>
<dbReference type="GO" id="GO:0046872">
    <property type="term" value="F:metal ion binding"/>
    <property type="evidence" value="ECO:0007669"/>
    <property type="project" value="UniProtKB-KW"/>
</dbReference>
<evidence type="ECO:0000256" key="2">
    <source>
        <dbReference type="ARBA" id="ARBA00022723"/>
    </source>
</evidence>
<accession>A0A9P9AA46</accession>
<dbReference type="GO" id="GO:0005737">
    <property type="term" value="C:cytoplasm"/>
    <property type="evidence" value="ECO:0007669"/>
    <property type="project" value="InterPro"/>
</dbReference>
<dbReference type="Gene3D" id="3.10.310.20">
    <property type="entry name" value="DHHA2 domain"/>
    <property type="match status" value="1"/>
</dbReference>
<dbReference type="InterPro" id="IPR004097">
    <property type="entry name" value="DHHA2"/>
</dbReference>
<dbReference type="Pfam" id="PF01368">
    <property type="entry name" value="DHH"/>
    <property type="match status" value="1"/>
</dbReference>
<evidence type="ECO:0000256" key="4">
    <source>
        <dbReference type="ARBA" id="ARBA00023211"/>
    </source>
</evidence>
<dbReference type="AlphaFoldDB" id="A0A9P9AA46"/>
<organism evidence="6 7">
    <name type="scientific">Plectosphaerella plurivora</name>
    <dbReference type="NCBI Taxonomy" id="936078"/>
    <lineage>
        <taxon>Eukaryota</taxon>
        <taxon>Fungi</taxon>
        <taxon>Dikarya</taxon>
        <taxon>Ascomycota</taxon>
        <taxon>Pezizomycotina</taxon>
        <taxon>Sordariomycetes</taxon>
        <taxon>Hypocreomycetidae</taxon>
        <taxon>Glomerellales</taxon>
        <taxon>Plectosphaerellaceae</taxon>
        <taxon>Plectosphaerella</taxon>
    </lineage>
</organism>
<evidence type="ECO:0000313" key="6">
    <source>
        <dbReference type="EMBL" id="KAH6685920.1"/>
    </source>
</evidence>
<evidence type="ECO:0000259" key="5">
    <source>
        <dbReference type="SMART" id="SM01131"/>
    </source>
</evidence>
<feature type="domain" description="DHHA2" evidence="5">
    <location>
        <begin position="232"/>
        <end position="386"/>
    </location>
</feature>
<evidence type="ECO:0000313" key="7">
    <source>
        <dbReference type="Proteomes" id="UP000770015"/>
    </source>
</evidence>
<comment type="caution">
    <text evidence="6">The sequence shown here is derived from an EMBL/GenBank/DDBJ whole genome shotgun (WGS) entry which is preliminary data.</text>
</comment>
<keyword evidence="2" id="KW-0479">Metal-binding</keyword>
<protein>
    <submittedName>
        <fullName evidence="6">Exopolyphosphatase</fullName>
    </submittedName>
</protein>
<dbReference type="GO" id="GO:0004309">
    <property type="term" value="F:exopolyphosphatase activity"/>
    <property type="evidence" value="ECO:0007669"/>
    <property type="project" value="TreeGrafter"/>
</dbReference>
<dbReference type="OrthoDB" id="374045at2759"/>
<keyword evidence="7" id="KW-1185">Reference proteome</keyword>
<evidence type="ECO:0000256" key="1">
    <source>
        <dbReference type="ARBA" id="ARBA00001936"/>
    </source>
</evidence>
<dbReference type="SMART" id="SM01131">
    <property type="entry name" value="DHHA2"/>
    <property type="match status" value="1"/>
</dbReference>
<dbReference type="PANTHER" id="PTHR12112:SF39">
    <property type="entry name" value="EG:152A3.5 PROTEIN (FBGN0003116_PN PROTEIN)"/>
    <property type="match status" value="1"/>
</dbReference>
<dbReference type="InterPro" id="IPR001667">
    <property type="entry name" value="DDH_dom"/>
</dbReference>
<dbReference type="InterPro" id="IPR038222">
    <property type="entry name" value="DHHA2_dom_sf"/>
</dbReference>
<dbReference type="EMBL" id="JAGSXJ010000014">
    <property type="protein sequence ID" value="KAH6685920.1"/>
    <property type="molecule type" value="Genomic_DNA"/>
</dbReference>
<dbReference type="Proteomes" id="UP000770015">
    <property type="component" value="Unassembled WGS sequence"/>
</dbReference>